<organism evidence="2 3">
    <name type="scientific">Pycnococcus provasolii</name>
    <dbReference type="NCBI Taxonomy" id="41880"/>
    <lineage>
        <taxon>Eukaryota</taxon>
        <taxon>Viridiplantae</taxon>
        <taxon>Chlorophyta</taxon>
        <taxon>Pseudoscourfieldiophyceae</taxon>
        <taxon>Pseudoscourfieldiales</taxon>
        <taxon>Pycnococcaceae</taxon>
        <taxon>Pycnococcus</taxon>
    </lineage>
</organism>
<feature type="region of interest" description="Disordered" evidence="1">
    <location>
        <begin position="1"/>
        <end position="30"/>
    </location>
</feature>
<dbReference type="Proteomes" id="UP000660262">
    <property type="component" value="Unassembled WGS sequence"/>
</dbReference>
<feature type="compositionally biased region" description="Pro residues" evidence="1">
    <location>
        <begin position="14"/>
        <end position="26"/>
    </location>
</feature>
<reference evidence="2" key="1">
    <citation type="submission" date="2020-10" db="EMBL/GenBank/DDBJ databases">
        <title>Unveiling of a novel bifunctional photoreceptor, Dualchrome1, isolated from a cosmopolitan green alga.</title>
        <authorList>
            <person name="Suzuki S."/>
            <person name="Kawachi M."/>
        </authorList>
    </citation>
    <scope>NUCLEOTIDE SEQUENCE</scope>
    <source>
        <strain evidence="2">NIES 2893</strain>
    </source>
</reference>
<evidence type="ECO:0000313" key="3">
    <source>
        <dbReference type="Proteomes" id="UP000660262"/>
    </source>
</evidence>
<name>A0A830HYH5_9CHLO</name>
<proteinExistence type="predicted"/>
<comment type="caution">
    <text evidence="2">The sequence shown here is derived from an EMBL/GenBank/DDBJ whole genome shotgun (WGS) entry which is preliminary data.</text>
</comment>
<dbReference type="EMBL" id="BNJQ01000043">
    <property type="protein sequence ID" value="GHP12516.1"/>
    <property type="molecule type" value="Genomic_DNA"/>
</dbReference>
<keyword evidence="3" id="KW-1185">Reference proteome</keyword>
<accession>A0A830HYH5</accession>
<protein>
    <submittedName>
        <fullName evidence="2">Uncharacterized protein</fullName>
    </submittedName>
</protein>
<feature type="region of interest" description="Disordered" evidence="1">
    <location>
        <begin position="180"/>
        <end position="218"/>
    </location>
</feature>
<sequence>MERVSPSLLRTTRSPPPPQMTSPDPPLVLGQNGHGPVSASFFASFHGDTNGLLTPYILKALNARRREFGQFGWLMVGIDANAHCKGEPGKKLGINTLLAFMRTKRTCSPLLTSCWKLQTWEIVKHNFDLSKLEMDDMVTTYNARTFLQTQLNKAVRVSELQTSKLTDRNPKDLIIYPESDFDPEHMPWDEELPDGMPWNRKGPTEFDPAAVDGNDVEN</sequence>
<evidence type="ECO:0000256" key="1">
    <source>
        <dbReference type="SAM" id="MobiDB-lite"/>
    </source>
</evidence>
<gene>
    <name evidence="2" type="ORF">PPROV_001124400</name>
</gene>
<dbReference type="OrthoDB" id="497840at2759"/>
<evidence type="ECO:0000313" key="2">
    <source>
        <dbReference type="EMBL" id="GHP12516.1"/>
    </source>
</evidence>
<dbReference type="AlphaFoldDB" id="A0A830HYH5"/>